<sequence length="518" mass="56976">MGFSNTLAWFISVFLIAECYSRVHHGPHHHRGGSSVSQQLLSTQFQAAVPQFQAAVPQFQVTIPQIKETPLTDPVPPQAVIVYCRAEAIELVINPDLLAGGLPVFAEELWLGPEASPTCGVVSTGPGPLTIRASLQDCGTQLSVNADSLLYSNVVVYSPLPSPDGVIYTNGAAIPVQCQYRRRYSVDSAAVRPAWVPFDASVSATDYLDFSLRLMTDDWQFERGSNVFFLGDEIHLQAAVRLAYHLPLLVFIDWCVATPTPDVDASEVKYSFIKHHGCLADSRSPNSNSMFMRRTEGNHLNLQLDAFRFHKFTGNLVYIHCHMKAIPAAYSVSAKNRACSFIDQRWRSVDGNDEVCNTCEPSKPVASEPEQLFHIALTSPVQQPNLAPKPGPAGFFNVRPGQSVEPFNALIQSKSPAFGGLSKRGTDSNKEWMKFATVGPLLLKSKQETSVQSAGGPRFGLDNVFAASFVEKPVFNFTEMRPVEDELEPAPRFRSFSPLQKSIFNVSDLFNSEGSGFE</sequence>
<accession>A0AC58H4V1</accession>
<reference evidence="2" key="1">
    <citation type="submission" date="2025-08" db="UniProtKB">
        <authorList>
            <consortium name="RefSeq"/>
        </authorList>
    </citation>
    <scope>IDENTIFICATION</scope>
    <source>
        <strain evidence="2">Tuebingen</strain>
        <tissue evidence="2">Fibroblasts and whole tissue</tissue>
    </source>
</reference>
<dbReference type="RefSeq" id="XP_073777002.1">
    <property type="nucleotide sequence ID" value="XM_073920901.1"/>
</dbReference>
<organism evidence="1 2">
    <name type="scientific">Danio rerio</name>
    <name type="common">Zebrafish</name>
    <name type="synonym">Brachydanio rerio</name>
    <dbReference type="NCBI Taxonomy" id="7955"/>
    <lineage>
        <taxon>Eukaryota</taxon>
        <taxon>Metazoa</taxon>
        <taxon>Chordata</taxon>
        <taxon>Craniata</taxon>
        <taxon>Vertebrata</taxon>
        <taxon>Euteleostomi</taxon>
        <taxon>Actinopterygii</taxon>
        <taxon>Neopterygii</taxon>
        <taxon>Teleostei</taxon>
        <taxon>Ostariophysi</taxon>
        <taxon>Cypriniformes</taxon>
        <taxon>Danionidae</taxon>
        <taxon>Danioninae</taxon>
        <taxon>Danio</taxon>
    </lineage>
</organism>
<evidence type="ECO:0000313" key="1">
    <source>
        <dbReference type="Proteomes" id="UP000000437"/>
    </source>
</evidence>
<evidence type="ECO:0000313" key="2">
    <source>
        <dbReference type="RefSeq" id="XP_073777002.1"/>
    </source>
</evidence>
<keyword evidence="1" id="KW-1185">Reference proteome</keyword>
<gene>
    <name evidence="2" type="primary">zp3b</name>
    <name evidence="2" type="synonym">fa55e05</name>
    <name evidence="2" type="synonym">wu:fa55e05</name>
    <name evidence="2" type="synonym">zfZPC</name>
    <name evidence="2" type="synonym">ZP3</name>
    <name evidence="2" type="synonym">ZPC</name>
    <name evidence="2" type="synonym">zpc6</name>
</gene>
<dbReference type="Proteomes" id="UP000000437">
    <property type="component" value="Chromosome 2"/>
</dbReference>
<proteinExistence type="predicted"/>
<name>A0AC58H4V1_DANRE</name>
<protein>
    <submittedName>
        <fullName evidence="2">Zona pellucida sperm-binding protein 3b isoform X1</fullName>
    </submittedName>
</protein>